<dbReference type="PANTHER" id="PTHR43046">
    <property type="entry name" value="GDP-MANNOSE MANNOSYL HYDROLASE"/>
    <property type="match status" value="1"/>
</dbReference>
<dbReference type="InterPro" id="IPR015797">
    <property type="entry name" value="NUDIX_hydrolase-like_dom_sf"/>
</dbReference>
<dbReference type="PROSITE" id="PS51462">
    <property type="entry name" value="NUDIX"/>
    <property type="match status" value="1"/>
</dbReference>
<sequence>MSIRNSAKAIIINEGKILLNKCFDERNGNYFTLPGGGQKVYESLCEAIIRECLEETGYSVFPDKYAALYEEICDNEAFRKNDPDYAHKIYHIFICRLQNEHRVQPTEIDSTQIKSEWIEIGQLENACLLPKAVGDNILNIINNDAPLYLGSDHIPYNHG</sequence>
<name>A0A645DBW9_9ZZZZ</name>
<dbReference type="Pfam" id="PF00293">
    <property type="entry name" value="NUDIX"/>
    <property type="match status" value="1"/>
</dbReference>
<evidence type="ECO:0000256" key="2">
    <source>
        <dbReference type="ARBA" id="ARBA00022801"/>
    </source>
</evidence>
<comment type="caution">
    <text evidence="4">The sequence shown here is derived from an EMBL/GenBank/DDBJ whole genome shotgun (WGS) entry which is preliminary data.</text>
</comment>
<proteinExistence type="predicted"/>
<accession>A0A645DBW9</accession>
<dbReference type="Gene3D" id="3.90.79.10">
    <property type="entry name" value="Nucleoside Triphosphate Pyrophosphohydrolase"/>
    <property type="match status" value="1"/>
</dbReference>
<feature type="domain" description="Nudix hydrolase" evidence="3">
    <location>
        <begin position="2"/>
        <end position="142"/>
    </location>
</feature>
<reference evidence="4" key="1">
    <citation type="submission" date="2019-08" db="EMBL/GenBank/DDBJ databases">
        <authorList>
            <person name="Kucharzyk K."/>
            <person name="Murdoch R.W."/>
            <person name="Higgins S."/>
            <person name="Loffler F."/>
        </authorList>
    </citation>
    <scope>NUCLEOTIDE SEQUENCE</scope>
</reference>
<dbReference type="GO" id="GO:0016787">
    <property type="term" value="F:hydrolase activity"/>
    <property type="evidence" value="ECO:0007669"/>
    <property type="project" value="UniProtKB-KW"/>
</dbReference>
<dbReference type="PANTHER" id="PTHR43046:SF14">
    <property type="entry name" value="MUTT_NUDIX FAMILY PROTEIN"/>
    <property type="match status" value="1"/>
</dbReference>
<dbReference type="AlphaFoldDB" id="A0A645DBW9"/>
<gene>
    <name evidence="4" type="ORF">SDC9_133778</name>
</gene>
<comment type="cofactor">
    <cofactor evidence="1">
        <name>Mg(2+)</name>
        <dbReference type="ChEBI" id="CHEBI:18420"/>
    </cofactor>
</comment>
<dbReference type="InterPro" id="IPR000086">
    <property type="entry name" value="NUDIX_hydrolase_dom"/>
</dbReference>
<dbReference type="SUPFAM" id="SSF55811">
    <property type="entry name" value="Nudix"/>
    <property type="match status" value="1"/>
</dbReference>
<keyword evidence="2" id="KW-0378">Hydrolase</keyword>
<evidence type="ECO:0000313" key="4">
    <source>
        <dbReference type="EMBL" id="MPM86687.1"/>
    </source>
</evidence>
<dbReference type="EMBL" id="VSSQ01034671">
    <property type="protein sequence ID" value="MPM86687.1"/>
    <property type="molecule type" value="Genomic_DNA"/>
</dbReference>
<evidence type="ECO:0000256" key="1">
    <source>
        <dbReference type="ARBA" id="ARBA00001946"/>
    </source>
</evidence>
<protein>
    <recommendedName>
        <fullName evidence="3">Nudix hydrolase domain-containing protein</fullName>
    </recommendedName>
</protein>
<organism evidence="4">
    <name type="scientific">bioreactor metagenome</name>
    <dbReference type="NCBI Taxonomy" id="1076179"/>
    <lineage>
        <taxon>unclassified sequences</taxon>
        <taxon>metagenomes</taxon>
        <taxon>ecological metagenomes</taxon>
    </lineage>
</organism>
<evidence type="ECO:0000259" key="3">
    <source>
        <dbReference type="PROSITE" id="PS51462"/>
    </source>
</evidence>